<dbReference type="GO" id="GO:0045505">
    <property type="term" value="F:dynein intermediate chain binding"/>
    <property type="evidence" value="ECO:0007669"/>
    <property type="project" value="TreeGrafter"/>
</dbReference>
<sequence length="164" mass="18548">MAELPVGARVSSLFAVPTHRDLQPHGSSILSFAYDPTEDGNRKAKKIVYENTYKMEPPEKFRADKVKPIIEKVLATNLEGKKYDPIECALLSKALADDIKLQVKELNYKRYKIICLVTIGQRNDQGVSVGSRFLWDADRDTFAAASWSSRHLYAVGTVYALYYE</sequence>
<name>A0A9D4K367_DREPO</name>
<comment type="similarity">
    <text evidence="1">Belongs to the dynein light chain Tctex-type family.</text>
</comment>
<dbReference type="OrthoDB" id="10248487at2759"/>
<evidence type="ECO:0000313" key="3">
    <source>
        <dbReference type="Proteomes" id="UP000828390"/>
    </source>
</evidence>
<dbReference type="EMBL" id="JAIWYP010000004">
    <property type="protein sequence ID" value="KAH3831738.1"/>
    <property type="molecule type" value="Genomic_DNA"/>
</dbReference>
<dbReference type="GO" id="GO:0007018">
    <property type="term" value="P:microtubule-based movement"/>
    <property type="evidence" value="ECO:0007669"/>
    <property type="project" value="TreeGrafter"/>
</dbReference>
<evidence type="ECO:0000256" key="1">
    <source>
        <dbReference type="ARBA" id="ARBA00005361"/>
    </source>
</evidence>
<dbReference type="Pfam" id="PF03645">
    <property type="entry name" value="Tctex-1"/>
    <property type="match status" value="1"/>
</dbReference>
<dbReference type="AlphaFoldDB" id="A0A9D4K367"/>
<reference evidence="2" key="2">
    <citation type="submission" date="2020-11" db="EMBL/GenBank/DDBJ databases">
        <authorList>
            <person name="McCartney M.A."/>
            <person name="Auch B."/>
            <person name="Kono T."/>
            <person name="Mallez S."/>
            <person name="Becker A."/>
            <person name="Gohl D.M."/>
            <person name="Silverstein K.A.T."/>
            <person name="Koren S."/>
            <person name="Bechman K.B."/>
            <person name="Herman A."/>
            <person name="Abrahante J.E."/>
            <person name="Garbe J."/>
        </authorList>
    </citation>
    <scope>NUCLEOTIDE SEQUENCE</scope>
    <source>
        <strain evidence="2">Duluth1</strain>
        <tissue evidence="2">Whole animal</tissue>
    </source>
</reference>
<dbReference type="InterPro" id="IPR005334">
    <property type="entry name" value="Tctex-1-like"/>
</dbReference>
<dbReference type="PANTHER" id="PTHR21255:SF65">
    <property type="entry name" value="TCTEX1 DOMAIN-CONTAINING PROTEIN 2"/>
    <property type="match status" value="1"/>
</dbReference>
<keyword evidence="3" id="KW-1185">Reference proteome</keyword>
<dbReference type="GO" id="GO:0005737">
    <property type="term" value="C:cytoplasm"/>
    <property type="evidence" value="ECO:0007669"/>
    <property type="project" value="TreeGrafter"/>
</dbReference>
<dbReference type="PANTHER" id="PTHR21255">
    <property type="entry name" value="T-COMPLEX-ASSOCIATED-TESTIS-EXPRESSED 1/ DYNEIN LIGHT CHAIN"/>
    <property type="match status" value="1"/>
</dbReference>
<dbReference type="Gene3D" id="3.30.1140.40">
    <property type="entry name" value="Tctex-1"/>
    <property type="match status" value="1"/>
</dbReference>
<proteinExistence type="inferred from homology"/>
<dbReference type="CDD" id="cd21451">
    <property type="entry name" value="DLC-like_TCTEX1D"/>
    <property type="match status" value="1"/>
</dbReference>
<organism evidence="2 3">
    <name type="scientific">Dreissena polymorpha</name>
    <name type="common">Zebra mussel</name>
    <name type="synonym">Mytilus polymorpha</name>
    <dbReference type="NCBI Taxonomy" id="45954"/>
    <lineage>
        <taxon>Eukaryota</taxon>
        <taxon>Metazoa</taxon>
        <taxon>Spiralia</taxon>
        <taxon>Lophotrochozoa</taxon>
        <taxon>Mollusca</taxon>
        <taxon>Bivalvia</taxon>
        <taxon>Autobranchia</taxon>
        <taxon>Heteroconchia</taxon>
        <taxon>Euheterodonta</taxon>
        <taxon>Imparidentia</taxon>
        <taxon>Neoheterodontei</taxon>
        <taxon>Myida</taxon>
        <taxon>Dreissenoidea</taxon>
        <taxon>Dreissenidae</taxon>
        <taxon>Dreissena</taxon>
    </lineage>
</organism>
<accession>A0A9D4K367</accession>
<dbReference type="Proteomes" id="UP000828390">
    <property type="component" value="Unassembled WGS sequence"/>
</dbReference>
<reference evidence="2" key="1">
    <citation type="journal article" date="2019" name="bioRxiv">
        <title>The Genome of the Zebra Mussel, Dreissena polymorpha: A Resource for Invasive Species Research.</title>
        <authorList>
            <person name="McCartney M.A."/>
            <person name="Auch B."/>
            <person name="Kono T."/>
            <person name="Mallez S."/>
            <person name="Zhang Y."/>
            <person name="Obille A."/>
            <person name="Becker A."/>
            <person name="Abrahante J.E."/>
            <person name="Garbe J."/>
            <person name="Badalamenti J.P."/>
            <person name="Herman A."/>
            <person name="Mangelson H."/>
            <person name="Liachko I."/>
            <person name="Sullivan S."/>
            <person name="Sone E.D."/>
            <person name="Koren S."/>
            <person name="Silverstein K.A.T."/>
            <person name="Beckman K.B."/>
            <person name="Gohl D.M."/>
        </authorList>
    </citation>
    <scope>NUCLEOTIDE SEQUENCE</scope>
    <source>
        <strain evidence="2">Duluth1</strain>
        <tissue evidence="2">Whole animal</tissue>
    </source>
</reference>
<comment type="caution">
    <text evidence="2">The sequence shown here is derived from an EMBL/GenBank/DDBJ whole genome shotgun (WGS) entry which is preliminary data.</text>
</comment>
<gene>
    <name evidence="2" type="ORF">DPMN_105007</name>
</gene>
<dbReference type="GO" id="GO:0005868">
    <property type="term" value="C:cytoplasmic dynein complex"/>
    <property type="evidence" value="ECO:0007669"/>
    <property type="project" value="TreeGrafter"/>
</dbReference>
<dbReference type="InterPro" id="IPR038586">
    <property type="entry name" value="Tctex-1-like_sf"/>
</dbReference>
<protein>
    <submittedName>
        <fullName evidence="2">Uncharacterized protein</fullName>
    </submittedName>
</protein>
<evidence type="ECO:0000313" key="2">
    <source>
        <dbReference type="EMBL" id="KAH3831738.1"/>
    </source>
</evidence>